<protein>
    <submittedName>
        <fullName evidence="8">DNA-binding response regulator, OmpR family, contains REC and winged-helix (WHTH) domain</fullName>
    </submittedName>
</protein>
<evidence type="ECO:0000256" key="2">
    <source>
        <dbReference type="ARBA" id="ARBA00023012"/>
    </source>
</evidence>
<keyword evidence="2" id="KW-0902">Two-component regulatory system</keyword>
<evidence type="ECO:0000313" key="9">
    <source>
        <dbReference type="Proteomes" id="UP000190367"/>
    </source>
</evidence>
<dbReference type="CDD" id="cd17574">
    <property type="entry name" value="REC_OmpR"/>
    <property type="match status" value="1"/>
</dbReference>
<keyword evidence="3 5" id="KW-0238">DNA-binding</keyword>
<dbReference type="Pfam" id="PF00072">
    <property type="entry name" value="Response_reg"/>
    <property type="match status" value="1"/>
</dbReference>
<dbReference type="Proteomes" id="UP000190367">
    <property type="component" value="Unassembled WGS sequence"/>
</dbReference>
<dbReference type="InterPro" id="IPR011006">
    <property type="entry name" value="CheY-like_superfamily"/>
</dbReference>
<dbReference type="InterPro" id="IPR036388">
    <property type="entry name" value="WH-like_DNA-bd_sf"/>
</dbReference>
<evidence type="ECO:0000313" key="8">
    <source>
        <dbReference type="EMBL" id="SJZ45832.1"/>
    </source>
</evidence>
<dbReference type="InterPro" id="IPR016032">
    <property type="entry name" value="Sig_transdc_resp-reg_C-effctor"/>
</dbReference>
<reference evidence="9" key="1">
    <citation type="submission" date="2017-02" db="EMBL/GenBank/DDBJ databases">
        <authorList>
            <person name="Varghese N."/>
            <person name="Submissions S."/>
        </authorList>
    </citation>
    <scope>NUCLEOTIDE SEQUENCE [LARGE SCALE GENOMIC DNA]</scope>
    <source>
        <strain evidence="9">DSM 22224</strain>
    </source>
</reference>
<dbReference type="AlphaFoldDB" id="A0A1T4KTR2"/>
<organism evidence="8 9">
    <name type="scientific">Chitinophaga eiseniae</name>
    <dbReference type="NCBI Taxonomy" id="634771"/>
    <lineage>
        <taxon>Bacteria</taxon>
        <taxon>Pseudomonadati</taxon>
        <taxon>Bacteroidota</taxon>
        <taxon>Chitinophagia</taxon>
        <taxon>Chitinophagales</taxon>
        <taxon>Chitinophagaceae</taxon>
        <taxon>Chitinophaga</taxon>
    </lineage>
</organism>
<feature type="modified residue" description="4-aspartylphosphate" evidence="4">
    <location>
        <position position="53"/>
    </location>
</feature>
<evidence type="ECO:0000256" key="1">
    <source>
        <dbReference type="ARBA" id="ARBA00022553"/>
    </source>
</evidence>
<dbReference type="GO" id="GO:0032993">
    <property type="term" value="C:protein-DNA complex"/>
    <property type="evidence" value="ECO:0007669"/>
    <property type="project" value="TreeGrafter"/>
</dbReference>
<name>A0A1T4KTR2_9BACT</name>
<feature type="domain" description="OmpR/PhoB-type" evidence="7">
    <location>
        <begin position="129"/>
        <end position="230"/>
    </location>
</feature>
<dbReference type="STRING" id="634771.SAMN04488128_101299"/>
<dbReference type="GO" id="GO:0000156">
    <property type="term" value="F:phosphorelay response regulator activity"/>
    <property type="evidence" value="ECO:0007669"/>
    <property type="project" value="TreeGrafter"/>
</dbReference>
<dbReference type="PANTHER" id="PTHR48111:SF40">
    <property type="entry name" value="PHOSPHATE REGULON TRANSCRIPTIONAL REGULATORY PROTEIN PHOB"/>
    <property type="match status" value="1"/>
</dbReference>
<dbReference type="GO" id="GO:0005829">
    <property type="term" value="C:cytosol"/>
    <property type="evidence" value="ECO:0007669"/>
    <property type="project" value="TreeGrafter"/>
</dbReference>
<dbReference type="PROSITE" id="PS51755">
    <property type="entry name" value="OMPR_PHOB"/>
    <property type="match status" value="1"/>
</dbReference>
<dbReference type="CDD" id="cd00383">
    <property type="entry name" value="trans_reg_C"/>
    <property type="match status" value="1"/>
</dbReference>
<accession>A0A1T4KTR2</accession>
<dbReference type="Gene3D" id="1.10.10.10">
    <property type="entry name" value="Winged helix-like DNA-binding domain superfamily/Winged helix DNA-binding domain"/>
    <property type="match status" value="1"/>
</dbReference>
<evidence type="ECO:0000259" key="6">
    <source>
        <dbReference type="PROSITE" id="PS50110"/>
    </source>
</evidence>
<keyword evidence="1 4" id="KW-0597">Phosphoprotein</keyword>
<sequence length="242" mass="28278">MKSRILLVEDDEFFAKVLKRQLERANFEVTHAADGQAGWEKFQETIFDLCILDVVMPRKDGFTLAGEIRATDFNIPIVFTSSRYMEQDRLQGFDIGADDYLVKPFNTDELISRIKVYIKRSRLLRSEKRIVYTVGNLVFDYSQLQLRHKDNEAENHVRIAPKEAELLRYLCENANKKLKREHILASVWGADGYLAQRVMDVYLSRLRRHIAMDPSIRIETFHGKGLMLVINEMDRTHIIEKA</sequence>
<feature type="domain" description="Response regulatory" evidence="6">
    <location>
        <begin position="4"/>
        <end position="118"/>
    </location>
</feature>
<dbReference type="OrthoDB" id="9790442at2"/>
<gene>
    <name evidence="8" type="ORF">SAMN04488128_101299</name>
</gene>
<dbReference type="SMART" id="SM00862">
    <property type="entry name" value="Trans_reg_C"/>
    <property type="match status" value="1"/>
</dbReference>
<dbReference type="EMBL" id="FUWZ01000001">
    <property type="protein sequence ID" value="SJZ45832.1"/>
    <property type="molecule type" value="Genomic_DNA"/>
</dbReference>
<dbReference type="RefSeq" id="WP_078667006.1">
    <property type="nucleotide sequence ID" value="NZ_FUWZ01000001.1"/>
</dbReference>
<dbReference type="InterPro" id="IPR039420">
    <property type="entry name" value="WalR-like"/>
</dbReference>
<dbReference type="PROSITE" id="PS50110">
    <property type="entry name" value="RESPONSE_REGULATORY"/>
    <property type="match status" value="1"/>
</dbReference>
<evidence type="ECO:0000256" key="5">
    <source>
        <dbReference type="PROSITE-ProRule" id="PRU01091"/>
    </source>
</evidence>
<evidence type="ECO:0000256" key="4">
    <source>
        <dbReference type="PROSITE-ProRule" id="PRU00169"/>
    </source>
</evidence>
<keyword evidence="9" id="KW-1185">Reference proteome</keyword>
<proteinExistence type="predicted"/>
<evidence type="ECO:0000259" key="7">
    <source>
        <dbReference type="PROSITE" id="PS51755"/>
    </source>
</evidence>
<dbReference type="SUPFAM" id="SSF52172">
    <property type="entry name" value="CheY-like"/>
    <property type="match status" value="1"/>
</dbReference>
<dbReference type="SMART" id="SM00448">
    <property type="entry name" value="REC"/>
    <property type="match status" value="1"/>
</dbReference>
<dbReference type="Pfam" id="PF00486">
    <property type="entry name" value="Trans_reg_C"/>
    <property type="match status" value="1"/>
</dbReference>
<dbReference type="InterPro" id="IPR001789">
    <property type="entry name" value="Sig_transdc_resp-reg_receiver"/>
</dbReference>
<dbReference type="GO" id="GO:0000976">
    <property type="term" value="F:transcription cis-regulatory region binding"/>
    <property type="evidence" value="ECO:0007669"/>
    <property type="project" value="TreeGrafter"/>
</dbReference>
<evidence type="ECO:0000256" key="3">
    <source>
        <dbReference type="ARBA" id="ARBA00023125"/>
    </source>
</evidence>
<dbReference type="Gene3D" id="3.40.50.2300">
    <property type="match status" value="1"/>
</dbReference>
<dbReference type="GO" id="GO:0006355">
    <property type="term" value="P:regulation of DNA-templated transcription"/>
    <property type="evidence" value="ECO:0007669"/>
    <property type="project" value="InterPro"/>
</dbReference>
<dbReference type="PANTHER" id="PTHR48111">
    <property type="entry name" value="REGULATOR OF RPOS"/>
    <property type="match status" value="1"/>
</dbReference>
<feature type="DNA-binding region" description="OmpR/PhoB-type" evidence="5">
    <location>
        <begin position="129"/>
        <end position="230"/>
    </location>
</feature>
<dbReference type="SUPFAM" id="SSF46894">
    <property type="entry name" value="C-terminal effector domain of the bipartite response regulators"/>
    <property type="match status" value="1"/>
</dbReference>
<dbReference type="InterPro" id="IPR001867">
    <property type="entry name" value="OmpR/PhoB-type_DNA-bd"/>
</dbReference>